<dbReference type="PANTHER" id="PTHR12775">
    <property type="entry name" value="PROTEIN C20ORF43 HOMOLOG"/>
    <property type="match status" value="1"/>
</dbReference>
<evidence type="ECO:0000256" key="2">
    <source>
        <dbReference type="ARBA" id="ARBA00015157"/>
    </source>
</evidence>
<dbReference type="Pfam" id="PF04641">
    <property type="entry name" value="Rtf2"/>
    <property type="match status" value="1"/>
</dbReference>
<evidence type="ECO:0000256" key="1">
    <source>
        <dbReference type="ARBA" id="ARBA00009885"/>
    </source>
</evidence>
<comment type="similarity">
    <text evidence="1">Belongs to the rtf2 family.</text>
</comment>
<keyword evidence="4" id="KW-1185">Reference proteome</keyword>
<dbReference type="GO" id="GO:0005634">
    <property type="term" value="C:nucleus"/>
    <property type="evidence" value="ECO:0007669"/>
    <property type="project" value="TreeGrafter"/>
</dbReference>
<dbReference type="AlphaFoldDB" id="A0A915PZS6"/>
<dbReference type="CDD" id="cd16653">
    <property type="entry name" value="RING-like_Rtf2"/>
    <property type="match status" value="1"/>
</dbReference>
<evidence type="ECO:0000313" key="4">
    <source>
        <dbReference type="Proteomes" id="UP000887581"/>
    </source>
</evidence>
<dbReference type="InterPro" id="IPR006735">
    <property type="entry name" value="Rtf2"/>
</dbReference>
<dbReference type="Proteomes" id="UP000887581">
    <property type="component" value="Unplaced"/>
</dbReference>
<sequence length="336" mass="37955">MRMNVVHYNVYMHSGSVMGADGGTIPKRCELVKKKKKKEKPDKNVRNATLWRLCRLSQEPLKRPIVACRLGNLYNKEEVLNAILSKKIGESEVAKHIKGLKDIKELRLADNKEFKDSGADKGDIYKDHNVAPFCCPVTGISMNGNHPFTVNWRCGCVISEKAIEKVKSDVCHGCGGPLNKDDLIFLNPPEDILEIYKKMEAERIRRKVDKASIKNVIFVEQEFCLGEVGGFYKMPISGTGSVKPKLTEEKANTSCKIEEIEFTQNKEKEREHKKEAAALTVFSGVIRKAEKRKATDKTTSIQDSNASAAYKSLFTTCEEAKHKPEPHWITHNPLFY</sequence>
<evidence type="ECO:0000313" key="5">
    <source>
        <dbReference type="WBParaSite" id="sdigi.contig4.g558.t1"/>
    </source>
</evidence>
<name>A0A915PZS6_9BILA</name>
<reference evidence="5" key="1">
    <citation type="submission" date="2022-11" db="UniProtKB">
        <authorList>
            <consortium name="WormBaseParasite"/>
        </authorList>
    </citation>
    <scope>IDENTIFICATION</scope>
</reference>
<evidence type="ECO:0000256" key="3">
    <source>
        <dbReference type="ARBA" id="ARBA00030367"/>
    </source>
</evidence>
<accession>A0A915PZS6</accession>
<dbReference type="PANTHER" id="PTHR12775:SF0">
    <property type="entry name" value="REPLICATION TERMINATION FACTOR 2"/>
    <property type="match status" value="1"/>
</dbReference>
<dbReference type="GO" id="GO:0006274">
    <property type="term" value="P:DNA replication termination"/>
    <property type="evidence" value="ECO:0007669"/>
    <property type="project" value="TreeGrafter"/>
</dbReference>
<proteinExistence type="inferred from homology"/>
<dbReference type="InterPro" id="IPR027799">
    <property type="entry name" value="Rtf2_RING-finger"/>
</dbReference>
<organism evidence="4 5">
    <name type="scientific">Setaria digitata</name>
    <dbReference type="NCBI Taxonomy" id="48799"/>
    <lineage>
        <taxon>Eukaryota</taxon>
        <taxon>Metazoa</taxon>
        <taxon>Ecdysozoa</taxon>
        <taxon>Nematoda</taxon>
        <taxon>Chromadorea</taxon>
        <taxon>Rhabditida</taxon>
        <taxon>Spirurina</taxon>
        <taxon>Spiruromorpha</taxon>
        <taxon>Filarioidea</taxon>
        <taxon>Setariidae</taxon>
        <taxon>Setaria</taxon>
    </lineage>
</organism>
<dbReference type="WBParaSite" id="sdigi.contig4.g558.t1">
    <property type="protein sequence ID" value="sdigi.contig4.g558.t1"/>
    <property type="gene ID" value="sdigi.contig4.g558"/>
</dbReference>
<protein>
    <recommendedName>
        <fullName evidence="2">Replication termination factor 2</fullName>
    </recommendedName>
    <alternativeName>
        <fullName evidence="3">Replication termination factor 2 domain-containing protein 1</fullName>
    </alternativeName>
</protein>